<dbReference type="Gene3D" id="3.80.10.10">
    <property type="entry name" value="Ribonuclease Inhibitor"/>
    <property type="match status" value="2"/>
</dbReference>
<dbReference type="Pfam" id="PF13306">
    <property type="entry name" value="LRR_5"/>
    <property type="match status" value="1"/>
</dbReference>
<dbReference type="EMBL" id="JAYLAA010000041">
    <property type="protein sequence ID" value="MEC3876488.1"/>
    <property type="molecule type" value="Genomic_DNA"/>
</dbReference>
<gene>
    <name evidence="1" type="ORF">SOP96_12250</name>
</gene>
<dbReference type="Proteomes" id="UP001348397">
    <property type="component" value="Unassembled WGS sequence"/>
</dbReference>
<proteinExistence type="predicted"/>
<reference evidence="1 2" key="1">
    <citation type="submission" date="2024-01" db="EMBL/GenBank/DDBJ databases">
        <title>Chryseobacterium sp. T9W2-O.</title>
        <authorList>
            <person name="Maltman C."/>
        </authorList>
    </citation>
    <scope>NUCLEOTIDE SEQUENCE [LARGE SCALE GENOMIC DNA]</scope>
    <source>
        <strain evidence="1 2">T9W2-O</strain>
    </source>
</reference>
<dbReference type="RefSeq" id="WP_326321227.1">
    <property type="nucleotide sequence ID" value="NZ_JAYLAA010000041.1"/>
</dbReference>
<organism evidence="1 2">
    <name type="scientific">Chryseobacterium salviniae</name>
    <dbReference type="NCBI Taxonomy" id="3101750"/>
    <lineage>
        <taxon>Bacteria</taxon>
        <taxon>Pseudomonadati</taxon>
        <taxon>Bacteroidota</taxon>
        <taxon>Flavobacteriia</taxon>
        <taxon>Flavobacteriales</taxon>
        <taxon>Weeksellaceae</taxon>
        <taxon>Chryseobacterium group</taxon>
        <taxon>Chryseobacterium</taxon>
    </lineage>
</organism>
<evidence type="ECO:0000313" key="2">
    <source>
        <dbReference type="Proteomes" id="UP001348397"/>
    </source>
</evidence>
<protein>
    <submittedName>
        <fullName evidence="1">Leucine-rich repeat domain-containing protein</fullName>
    </submittedName>
</protein>
<dbReference type="InterPro" id="IPR026906">
    <property type="entry name" value="LRR_5"/>
</dbReference>
<sequence>MKSKQELKQLFENGDKPVQEDFWEWLDSYWHKEEKIASSSLEMLEKVIQLIVDNEFKGSFLSVTFPDNVKKIASGAYAYAGFMYQIREVIFNEGLEEIGVGAFGAQCIKKIKTPSTLKAIMRSAFSSQINTNNISDSLEEIILNEGLEIIGEYAFASCGDLLKDLYIPSSVITVGQNAFWGNPSIETVSAPEGLDLSLAGIPETAVITYR</sequence>
<evidence type="ECO:0000313" key="1">
    <source>
        <dbReference type="EMBL" id="MEC3876488.1"/>
    </source>
</evidence>
<comment type="caution">
    <text evidence="1">The sequence shown here is derived from an EMBL/GenBank/DDBJ whole genome shotgun (WGS) entry which is preliminary data.</text>
</comment>
<keyword evidence="2" id="KW-1185">Reference proteome</keyword>
<accession>A0ABU6HVR9</accession>
<name>A0ABU6HVR9_9FLAO</name>
<dbReference type="InterPro" id="IPR032675">
    <property type="entry name" value="LRR_dom_sf"/>
</dbReference>